<comment type="caution">
    <text evidence="2">The sequence shown here is derived from an EMBL/GenBank/DDBJ whole genome shotgun (WGS) entry which is preliminary data.</text>
</comment>
<dbReference type="AlphaFoldDB" id="A0A543K7L5"/>
<dbReference type="SUPFAM" id="SSF69635">
    <property type="entry name" value="Type III secretory system chaperone-like"/>
    <property type="match status" value="1"/>
</dbReference>
<gene>
    <name evidence="2" type="ORF">FB476_2742</name>
</gene>
<dbReference type="Pfam" id="PF10722">
    <property type="entry name" value="YbjN"/>
    <property type="match status" value="1"/>
</dbReference>
<evidence type="ECO:0000256" key="1">
    <source>
        <dbReference type="SAM" id="MobiDB-lite"/>
    </source>
</evidence>
<dbReference type="RefSeq" id="WP_141820363.1">
    <property type="nucleotide sequence ID" value="NZ_BAAAIL010000001.1"/>
</dbReference>
<feature type="compositionally biased region" description="Low complexity" evidence="1">
    <location>
        <begin position="176"/>
        <end position="185"/>
    </location>
</feature>
<evidence type="ECO:0000313" key="3">
    <source>
        <dbReference type="Proteomes" id="UP000315133"/>
    </source>
</evidence>
<protein>
    <submittedName>
        <fullName evidence="2">Putative sensory transduction regulator</fullName>
    </submittedName>
</protein>
<feature type="region of interest" description="Disordered" evidence="1">
    <location>
        <begin position="165"/>
        <end position="191"/>
    </location>
</feature>
<reference evidence="2 3" key="1">
    <citation type="submission" date="2019-06" db="EMBL/GenBank/DDBJ databases">
        <title>Sequencing the genomes of 1000 actinobacteria strains.</title>
        <authorList>
            <person name="Klenk H.-P."/>
        </authorList>
    </citation>
    <scope>NUCLEOTIDE SEQUENCE [LARGE SCALE GENOMIC DNA]</scope>
    <source>
        <strain evidence="2 3">DSM 12362</strain>
    </source>
</reference>
<accession>A0A543K7L5</accession>
<evidence type="ECO:0000313" key="2">
    <source>
        <dbReference type="EMBL" id="TQM91024.1"/>
    </source>
</evidence>
<dbReference type="Gene3D" id="3.30.1460.10">
    <property type="match status" value="1"/>
</dbReference>
<dbReference type="Proteomes" id="UP000315133">
    <property type="component" value="Unassembled WGS sequence"/>
</dbReference>
<name>A0A543K7L5_9MICO</name>
<proteinExistence type="predicted"/>
<sequence>MSAAAERLRGQLLALEVPVEDGARDGELVVTLPGERKLRTVVSLVVGDRAVDVRAFVVRNPDENHEEVYRRLLRRNLRLPGLAYAIDGSGDVFLTGRVLLAGLDDRAVDELLGAVLAACDEPFDELLRLGFWTSIRREWTWRRTHGESTRNLEAFRAELEALDAAGEGVDPATTEPAGGALAPGDGPDRAG</sequence>
<dbReference type="OrthoDB" id="3212317at2"/>
<dbReference type="InterPro" id="IPR019660">
    <property type="entry name" value="Put_sensory_transdc_reg_YbjN"/>
</dbReference>
<keyword evidence="3" id="KW-1185">Reference proteome</keyword>
<dbReference type="EMBL" id="VFPU01000002">
    <property type="protein sequence ID" value="TQM91024.1"/>
    <property type="molecule type" value="Genomic_DNA"/>
</dbReference>
<organism evidence="2 3">
    <name type="scientific">Ornithinimicrobium humiphilum</name>
    <dbReference type="NCBI Taxonomy" id="125288"/>
    <lineage>
        <taxon>Bacteria</taxon>
        <taxon>Bacillati</taxon>
        <taxon>Actinomycetota</taxon>
        <taxon>Actinomycetes</taxon>
        <taxon>Micrococcales</taxon>
        <taxon>Ornithinimicrobiaceae</taxon>
        <taxon>Ornithinimicrobium</taxon>
    </lineage>
</organism>